<dbReference type="Proteomes" id="UP000027586">
    <property type="component" value="Unassembled WGS sequence"/>
</dbReference>
<keyword evidence="2" id="KW-1185">Reference proteome</keyword>
<dbReference type="VEuPathDB" id="FungiDB:LCOR_08224.1"/>
<dbReference type="AlphaFoldDB" id="A0A068S7M2"/>
<accession>A0A068S7M2</accession>
<evidence type="ECO:0000313" key="2">
    <source>
        <dbReference type="Proteomes" id="UP000027586"/>
    </source>
</evidence>
<reference evidence="1" key="1">
    <citation type="submission" date="2013-08" db="EMBL/GenBank/DDBJ databases">
        <title>Gene expansion shapes genome architecture in the human pathogen Lichtheimia corymbifera: an evolutionary genomics analysis in the ancient terrestrial Mucorales (Mucoromycotina).</title>
        <authorList>
            <person name="Schwartze V.U."/>
            <person name="Winter S."/>
            <person name="Shelest E."/>
            <person name="Marcet-Houben M."/>
            <person name="Horn F."/>
            <person name="Wehner S."/>
            <person name="Hoffmann K."/>
            <person name="Riege K."/>
            <person name="Sammeth M."/>
            <person name="Nowrousian M."/>
            <person name="Valiante V."/>
            <person name="Linde J."/>
            <person name="Jacobsen I.D."/>
            <person name="Marz M."/>
            <person name="Brakhage A.A."/>
            <person name="Gabaldon T."/>
            <person name="Bocker S."/>
            <person name="Voigt K."/>
        </authorList>
    </citation>
    <scope>NUCLEOTIDE SEQUENCE [LARGE SCALE GENOMIC DNA]</scope>
    <source>
        <strain evidence="1">FSU 9682</strain>
    </source>
</reference>
<dbReference type="EMBL" id="CBTN010000044">
    <property type="protein sequence ID" value="CDH57261.1"/>
    <property type="molecule type" value="Genomic_DNA"/>
</dbReference>
<protein>
    <submittedName>
        <fullName evidence="1">Uncharacterized protein</fullName>
    </submittedName>
</protein>
<evidence type="ECO:0000313" key="1">
    <source>
        <dbReference type="EMBL" id="CDH57261.1"/>
    </source>
</evidence>
<name>A0A068S7M2_9FUNG</name>
<sequence length="145" mass="16353">MSFTPLSQVTCGDLHYSHIRWTADSHCIAAALLTSSNLFSIHTDSYGWDAVSAINYAAIQAATQNDQDTIDQQPDGMEAYQQQYWTCNGYGWKDAIKGPTASVTGDVISKDEGSYHWIQLRIDSMQYYHVYFLIPYIGRYSCTTL</sequence>
<proteinExistence type="predicted"/>
<gene>
    <name evidence="1" type="ORF">LCOR_08224.1</name>
</gene>
<comment type="caution">
    <text evidence="1">The sequence shown here is derived from an EMBL/GenBank/DDBJ whole genome shotgun (WGS) entry which is preliminary data.</text>
</comment>
<organism evidence="1 2">
    <name type="scientific">Lichtheimia corymbifera JMRC:FSU:9682</name>
    <dbReference type="NCBI Taxonomy" id="1263082"/>
    <lineage>
        <taxon>Eukaryota</taxon>
        <taxon>Fungi</taxon>
        <taxon>Fungi incertae sedis</taxon>
        <taxon>Mucoromycota</taxon>
        <taxon>Mucoromycotina</taxon>
        <taxon>Mucoromycetes</taxon>
        <taxon>Mucorales</taxon>
        <taxon>Lichtheimiaceae</taxon>
        <taxon>Lichtheimia</taxon>
    </lineage>
</organism>